<evidence type="ECO:0000256" key="7">
    <source>
        <dbReference type="ARBA" id="ARBA00022840"/>
    </source>
</evidence>
<dbReference type="InterPro" id="IPR017871">
    <property type="entry name" value="ABC_transporter-like_CS"/>
</dbReference>
<dbReference type="CDD" id="cd03255">
    <property type="entry name" value="ABC_MJ0796_LolCDE_FtsE"/>
    <property type="match status" value="1"/>
</dbReference>
<evidence type="ECO:0000313" key="15">
    <source>
        <dbReference type="EMBL" id="KOF00140.1"/>
    </source>
</evidence>
<dbReference type="InterPro" id="IPR003439">
    <property type="entry name" value="ABC_transporter-like_ATP-bd"/>
</dbReference>
<sequence>MADALLELHGVSRAYCSAAGEVVVLKDVSLRIEAGEFIAIIGPSGSGKSTLMNILGCLDRPTEGSYRVQGVATEQMSPDELAQLRREHFGFIFQRYNLMENLSATENVALPAVYAGVDADARTARARMLLETLGLGERTTNRPSQLSGGQQQRVSIARSLMNGGAIVLADEPTGALDHASGRQVMAELKRLHAQGHTVILVTHDAAIAAHASRVIEIADGQVVSDRGMGDPAVARSAAVPERSPEPAAERRARLDAIREAARMAVRSMLAHRLRTLLTMLGIIIGVAAVVTVVALGKGAQAQVESQINELGASTLDIFPGADFGDPRSGEIETLVVDDADHLAALSYVDSVSPNLSGSVAALQGNRRANTQVLGVGADLPRVRGLRLKAGRFFTDAEVEAHRAVGVVDQKATKALFNGNPIGGTVLLGGMPVEVIGVVGPNAFAGGATPTVYVPYTSASSRLLGSQRLESITVRVRDDVPTTAAEASLGAELQRLHGRRDFFIYNADQIRKAVMKSSQTMAALVSAIAAVALVVGGVGVMNIMLVSVKERVREIGVRLAVGARQGDILRQFLIEAVLICLFGGVLGVLFALAVGALSSLLSLGVPFLFTPGPVLAALACSSAIGLGFGYFPARSAAQLDPIQALAAE</sequence>
<dbReference type="GO" id="GO:0005524">
    <property type="term" value="F:ATP binding"/>
    <property type="evidence" value="ECO:0007669"/>
    <property type="project" value="UniProtKB-KW"/>
</dbReference>
<dbReference type="Gene3D" id="3.40.50.300">
    <property type="entry name" value="P-loop containing nucleotide triphosphate hydrolases"/>
    <property type="match status" value="1"/>
</dbReference>
<dbReference type="AlphaFoldDB" id="A0A0L8ADD2"/>
<evidence type="ECO:0000256" key="1">
    <source>
        <dbReference type="ARBA" id="ARBA00004429"/>
    </source>
</evidence>
<evidence type="ECO:0000313" key="16">
    <source>
        <dbReference type="Proteomes" id="UP000036890"/>
    </source>
</evidence>
<evidence type="ECO:0000256" key="8">
    <source>
        <dbReference type="ARBA" id="ARBA00022967"/>
    </source>
</evidence>
<evidence type="ECO:0000256" key="5">
    <source>
        <dbReference type="ARBA" id="ARBA00022692"/>
    </source>
</evidence>
<keyword evidence="4" id="KW-0997">Cell inner membrane</keyword>
<comment type="caution">
    <text evidence="15">The sequence shown here is derived from an EMBL/GenBank/DDBJ whole genome shotgun (WGS) entry which is preliminary data.</text>
</comment>
<dbReference type="PROSITE" id="PS50893">
    <property type="entry name" value="ABC_TRANSPORTER_2"/>
    <property type="match status" value="1"/>
</dbReference>
<dbReference type="PANTHER" id="PTHR30572:SF14">
    <property type="entry name" value="MACROLIDE EXPORT ATP-BINDING_PERMEASE PROTEIN MACB"/>
    <property type="match status" value="1"/>
</dbReference>
<dbReference type="FunFam" id="3.40.50.300:FF:000032">
    <property type="entry name" value="Export ABC transporter ATP-binding protein"/>
    <property type="match status" value="1"/>
</dbReference>
<dbReference type="InterPro" id="IPR003838">
    <property type="entry name" value="ABC3_permease_C"/>
</dbReference>
<evidence type="ECO:0000256" key="6">
    <source>
        <dbReference type="ARBA" id="ARBA00022741"/>
    </source>
</evidence>
<keyword evidence="7" id="KW-0067">ATP-binding</keyword>
<dbReference type="InterPro" id="IPR003593">
    <property type="entry name" value="AAA+_ATPase"/>
</dbReference>
<reference evidence="15 16" key="1">
    <citation type="journal article" date="2012" name="J. Bacteriol.">
        <title>Genome sequence of a novel nicotine-degrading strain, Pseudomonas geniculata N1.</title>
        <authorList>
            <person name="Tang H."/>
            <person name="Yu H."/>
            <person name="Tai C."/>
            <person name="Huang K."/>
            <person name="Liu Y."/>
            <person name="Wang L."/>
            <person name="Yao Y."/>
            <person name="Wu G."/>
            <person name="Xu P."/>
        </authorList>
    </citation>
    <scope>NUCLEOTIDE SEQUENCE [LARGE SCALE GENOMIC DNA]</scope>
    <source>
        <strain evidence="15 16">N1</strain>
    </source>
</reference>
<evidence type="ECO:0000256" key="3">
    <source>
        <dbReference type="ARBA" id="ARBA00022475"/>
    </source>
</evidence>
<dbReference type="OrthoDB" id="6051756at2"/>
<dbReference type="Pfam" id="PF00005">
    <property type="entry name" value="ABC_tran"/>
    <property type="match status" value="1"/>
</dbReference>
<feature type="transmembrane region" description="Helical" evidence="13">
    <location>
        <begin position="571"/>
        <end position="593"/>
    </location>
</feature>
<dbReference type="InterPro" id="IPR025857">
    <property type="entry name" value="MacB_PCD"/>
</dbReference>
<dbReference type="PROSITE" id="PS00211">
    <property type="entry name" value="ABC_TRANSPORTER_1"/>
    <property type="match status" value="1"/>
</dbReference>
<name>A0A0L8ADD2_9GAMM</name>
<dbReference type="GO" id="GO:0005886">
    <property type="term" value="C:plasma membrane"/>
    <property type="evidence" value="ECO:0007669"/>
    <property type="project" value="UniProtKB-SubCell"/>
</dbReference>
<evidence type="ECO:0000259" key="14">
    <source>
        <dbReference type="PROSITE" id="PS50893"/>
    </source>
</evidence>
<evidence type="ECO:0000256" key="4">
    <source>
        <dbReference type="ARBA" id="ARBA00022519"/>
    </source>
</evidence>
<keyword evidence="6" id="KW-0547">Nucleotide-binding</keyword>
<keyword evidence="3" id="KW-1003">Cell membrane</keyword>
<comment type="similarity">
    <text evidence="11">Belongs to the ABC transporter superfamily. Macrolide exporter (TC 3.A.1.122) family.</text>
</comment>
<evidence type="ECO:0000256" key="12">
    <source>
        <dbReference type="ARBA" id="ARBA00041199"/>
    </source>
</evidence>
<feature type="domain" description="ABC transporter" evidence="14">
    <location>
        <begin position="6"/>
        <end position="245"/>
    </location>
</feature>
<keyword evidence="9 13" id="KW-1133">Transmembrane helix</keyword>
<evidence type="ECO:0000256" key="11">
    <source>
        <dbReference type="ARBA" id="ARBA00038388"/>
    </source>
</evidence>
<feature type="transmembrane region" description="Helical" evidence="13">
    <location>
        <begin position="613"/>
        <end position="632"/>
    </location>
</feature>
<dbReference type="InterPro" id="IPR050250">
    <property type="entry name" value="Macrolide_Exporter_MacB"/>
</dbReference>
<keyword evidence="5 13" id="KW-0812">Transmembrane</keyword>
<dbReference type="Proteomes" id="UP000036890">
    <property type="component" value="Unassembled WGS sequence"/>
</dbReference>
<dbReference type="GO" id="GO:0022857">
    <property type="term" value="F:transmembrane transporter activity"/>
    <property type="evidence" value="ECO:0007669"/>
    <property type="project" value="UniProtKB-ARBA"/>
</dbReference>
<comment type="subcellular location">
    <subcellularLocation>
        <location evidence="1">Cell inner membrane</location>
        <topology evidence="1">Multi-pass membrane protein</topology>
    </subcellularLocation>
</comment>
<protein>
    <recommendedName>
        <fullName evidence="12">Pyoverdine export ATP-binding/permease protein PvdT</fullName>
    </recommendedName>
</protein>
<dbReference type="EMBL" id="AJLO02000015">
    <property type="protein sequence ID" value="KOF00140.1"/>
    <property type="molecule type" value="Genomic_DNA"/>
</dbReference>
<dbReference type="SMART" id="SM00382">
    <property type="entry name" value="AAA"/>
    <property type="match status" value="1"/>
</dbReference>
<dbReference type="Pfam" id="PF02687">
    <property type="entry name" value="FtsX"/>
    <property type="match status" value="1"/>
</dbReference>
<dbReference type="SUPFAM" id="SSF52540">
    <property type="entry name" value="P-loop containing nucleoside triphosphate hydrolases"/>
    <property type="match status" value="1"/>
</dbReference>
<keyword evidence="8" id="KW-1278">Translocase</keyword>
<gene>
    <name evidence="15" type="ORF">W7K_07295</name>
</gene>
<evidence type="ECO:0000256" key="9">
    <source>
        <dbReference type="ARBA" id="ARBA00022989"/>
    </source>
</evidence>
<dbReference type="GO" id="GO:0016887">
    <property type="term" value="F:ATP hydrolysis activity"/>
    <property type="evidence" value="ECO:0007669"/>
    <property type="project" value="InterPro"/>
</dbReference>
<dbReference type="RefSeq" id="WP_010485510.1">
    <property type="nucleotide sequence ID" value="NZ_AJLO02000015.1"/>
</dbReference>
<dbReference type="GO" id="GO:1902495">
    <property type="term" value="C:transmembrane transporter complex"/>
    <property type="evidence" value="ECO:0007669"/>
    <property type="project" value="UniProtKB-ARBA"/>
</dbReference>
<feature type="transmembrane region" description="Helical" evidence="13">
    <location>
        <begin position="276"/>
        <end position="296"/>
    </location>
</feature>
<dbReference type="PANTHER" id="PTHR30572">
    <property type="entry name" value="MEMBRANE COMPONENT OF TRANSPORTER-RELATED"/>
    <property type="match status" value="1"/>
</dbReference>
<evidence type="ECO:0000256" key="2">
    <source>
        <dbReference type="ARBA" id="ARBA00022448"/>
    </source>
</evidence>
<dbReference type="InterPro" id="IPR017911">
    <property type="entry name" value="MacB-like_ATP-bd"/>
</dbReference>
<keyword evidence="10 13" id="KW-0472">Membrane</keyword>
<evidence type="ECO:0000256" key="13">
    <source>
        <dbReference type="SAM" id="Phobius"/>
    </source>
</evidence>
<dbReference type="Pfam" id="PF12704">
    <property type="entry name" value="MacB_PCD"/>
    <property type="match status" value="1"/>
</dbReference>
<feature type="transmembrane region" description="Helical" evidence="13">
    <location>
        <begin position="520"/>
        <end position="544"/>
    </location>
</feature>
<evidence type="ECO:0000256" key="10">
    <source>
        <dbReference type="ARBA" id="ARBA00023136"/>
    </source>
</evidence>
<keyword evidence="2" id="KW-0813">Transport</keyword>
<dbReference type="InterPro" id="IPR027417">
    <property type="entry name" value="P-loop_NTPase"/>
</dbReference>
<proteinExistence type="inferred from homology"/>
<accession>A0A0L8ADD2</accession>
<organism evidence="15 16">
    <name type="scientific">Stenotrophomonas geniculata N1</name>
    <dbReference type="NCBI Taxonomy" id="1167641"/>
    <lineage>
        <taxon>Bacteria</taxon>
        <taxon>Pseudomonadati</taxon>
        <taxon>Pseudomonadota</taxon>
        <taxon>Gammaproteobacteria</taxon>
        <taxon>Lysobacterales</taxon>
        <taxon>Lysobacteraceae</taxon>
        <taxon>Stenotrophomonas</taxon>
    </lineage>
</organism>